<accession>C1A189</accession>
<evidence type="ECO:0000313" key="1">
    <source>
        <dbReference type="EMBL" id="BAH34374.1"/>
    </source>
</evidence>
<proteinExistence type="predicted"/>
<dbReference type="KEGG" id="rer:RER_36660"/>
<organism evidence="1 2">
    <name type="scientific">Rhodococcus erythropolis (strain PR4 / NBRC 100887)</name>
    <dbReference type="NCBI Taxonomy" id="234621"/>
    <lineage>
        <taxon>Bacteria</taxon>
        <taxon>Bacillati</taxon>
        <taxon>Actinomycetota</taxon>
        <taxon>Actinomycetes</taxon>
        <taxon>Mycobacteriales</taxon>
        <taxon>Nocardiaceae</taxon>
        <taxon>Rhodococcus</taxon>
        <taxon>Rhodococcus erythropolis group</taxon>
    </lineage>
</organism>
<reference evidence="2" key="1">
    <citation type="submission" date="2005-03" db="EMBL/GenBank/DDBJ databases">
        <title>Comparison of the complete genome sequences of Rhodococcus erythropolis PR4 and Rhodococcus opacus B4.</title>
        <authorList>
            <person name="Takarada H."/>
            <person name="Sekine M."/>
            <person name="Hosoyama A."/>
            <person name="Yamada R."/>
            <person name="Fujisawa T."/>
            <person name="Omata S."/>
            <person name="Shimizu A."/>
            <person name="Tsukatani N."/>
            <person name="Tanikawa S."/>
            <person name="Fujita N."/>
            <person name="Harayama S."/>
        </authorList>
    </citation>
    <scope>NUCLEOTIDE SEQUENCE [LARGE SCALE GENOMIC DNA]</scope>
    <source>
        <strain evidence="2">PR4 / NBRC 100887</strain>
    </source>
</reference>
<protein>
    <submittedName>
        <fullName evidence="1">Uncharacterized protein</fullName>
    </submittedName>
</protein>
<gene>
    <name evidence="1" type="ordered locus">RER_36660</name>
</gene>
<dbReference type="HOGENOM" id="CLU_2556018_0_0_11"/>
<evidence type="ECO:0000313" key="2">
    <source>
        <dbReference type="Proteomes" id="UP000002204"/>
    </source>
</evidence>
<reference evidence="1 2" key="2">
    <citation type="journal article" date="2006" name="Environ. Microbiol.">
        <title>Sequence analysis of three plasmids harboured in Rhodococcus erythropolis strain PR4.</title>
        <authorList>
            <person name="Sekine M."/>
            <person name="Tanikawa S."/>
            <person name="Omata S."/>
            <person name="Saito M."/>
            <person name="Fujisawa T."/>
            <person name="Tsukatani N."/>
            <person name="Tajima T."/>
            <person name="Sekigawa T."/>
            <person name="Kosugi H."/>
            <person name="Matsuo Y."/>
            <person name="Nishiko R."/>
            <person name="Imamura K."/>
            <person name="Ito M."/>
            <person name="Narita H."/>
            <person name="Tago S."/>
            <person name="Fujita N."/>
            <person name="Harayama S."/>
        </authorList>
    </citation>
    <scope>NUCLEOTIDE SEQUENCE [LARGE SCALE GENOMIC DNA]</scope>
    <source>
        <strain evidence="2">PR4 / NBRC 100887</strain>
    </source>
</reference>
<sequence length="83" mass="9314">MSAIRHSGRMSSSVIEVAVDPTRVHPTRPHIHIAEMPSLSVALFPGQTIRVRSQSDALATGIARVWEINRMHRLIYLTIDWDG</sequence>
<dbReference type="AlphaFoldDB" id="C1A189"/>
<dbReference type="Proteomes" id="UP000002204">
    <property type="component" value="Chromosome"/>
</dbReference>
<name>C1A189_RHOE4</name>
<dbReference type="EMBL" id="AP008957">
    <property type="protein sequence ID" value="BAH34374.1"/>
    <property type="molecule type" value="Genomic_DNA"/>
</dbReference>